<dbReference type="EnsemblPlants" id="LPERR08G10710.2">
    <property type="protein sequence ID" value="LPERR08G10710.2"/>
    <property type="gene ID" value="LPERR08G10710"/>
</dbReference>
<organism evidence="2 3">
    <name type="scientific">Leersia perrieri</name>
    <dbReference type="NCBI Taxonomy" id="77586"/>
    <lineage>
        <taxon>Eukaryota</taxon>
        <taxon>Viridiplantae</taxon>
        <taxon>Streptophyta</taxon>
        <taxon>Embryophyta</taxon>
        <taxon>Tracheophyta</taxon>
        <taxon>Spermatophyta</taxon>
        <taxon>Magnoliopsida</taxon>
        <taxon>Liliopsida</taxon>
        <taxon>Poales</taxon>
        <taxon>Poaceae</taxon>
        <taxon>BOP clade</taxon>
        <taxon>Oryzoideae</taxon>
        <taxon>Oryzeae</taxon>
        <taxon>Oryzinae</taxon>
        <taxon>Leersia</taxon>
    </lineage>
</organism>
<reference evidence="2" key="3">
    <citation type="submission" date="2015-04" db="UniProtKB">
        <authorList>
            <consortium name="EnsemblPlants"/>
        </authorList>
    </citation>
    <scope>IDENTIFICATION</scope>
</reference>
<proteinExistence type="predicted"/>
<evidence type="ECO:0000313" key="2">
    <source>
        <dbReference type="EnsemblPlants" id="LPERR08G10710.2"/>
    </source>
</evidence>
<feature type="compositionally biased region" description="Low complexity" evidence="1">
    <location>
        <begin position="23"/>
        <end position="32"/>
    </location>
</feature>
<dbReference type="Proteomes" id="UP000032180">
    <property type="component" value="Chromosome 8"/>
</dbReference>
<name>A0A0D9X7C7_9ORYZ</name>
<reference evidence="3" key="2">
    <citation type="submission" date="2013-12" db="EMBL/GenBank/DDBJ databases">
        <authorList>
            <person name="Yu Y."/>
            <person name="Lee S."/>
            <person name="de Baynast K."/>
            <person name="Wissotski M."/>
            <person name="Liu L."/>
            <person name="Talag J."/>
            <person name="Goicoechea J."/>
            <person name="Angelova A."/>
            <person name="Jetty R."/>
            <person name="Kudrna D."/>
            <person name="Golser W."/>
            <person name="Rivera L."/>
            <person name="Zhang J."/>
            <person name="Wing R."/>
        </authorList>
    </citation>
    <scope>NUCLEOTIDE SEQUENCE</scope>
</reference>
<dbReference type="Gramene" id="LPERR08G10710.2">
    <property type="protein sequence ID" value="LPERR08G10710.2"/>
    <property type="gene ID" value="LPERR08G10710"/>
</dbReference>
<feature type="region of interest" description="Disordered" evidence="1">
    <location>
        <begin position="21"/>
        <end position="62"/>
    </location>
</feature>
<sequence length="62" mass="6703">MYGDFALVDEDVWHHFDGRRGSDAAAAAGGDSFNEDGGDESGSDKAGRLRRWRRADDSNEAG</sequence>
<keyword evidence="3" id="KW-1185">Reference proteome</keyword>
<protein>
    <submittedName>
        <fullName evidence="2">Uncharacterized protein</fullName>
    </submittedName>
</protein>
<dbReference type="AlphaFoldDB" id="A0A0D9X7C7"/>
<accession>A0A0D9X7C7</accession>
<evidence type="ECO:0000313" key="3">
    <source>
        <dbReference type="Proteomes" id="UP000032180"/>
    </source>
</evidence>
<reference evidence="2 3" key="1">
    <citation type="submission" date="2012-08" db="EMBL/GenBank/DDBJ databases">
        <title>Oryza genome evolution.</title>
        <authorList>
            <person name="Wing R.A."/>
        </authorList>
    </citation>
    <scope>NUCLEOTIDE SEQUENCE</scope>
</reference>
<dbReference type="HOGENOM" id="CLU_2981943_0_0_1"/>
<evidence type="ECO:0000256" key="1">
    <source>
        <dbReference type="SAM" id="MobiDB-lite"/>
    </source>
</evidence>